<name>A0A4P6EMN5_9MICO</name>
<dbReference type="Pfam" id="PF01042">
    <property type="entry name" value="Ribonuc_L-PSP"/>
    <property type="match status" value="1"/>
</dbReference>
<dbReference type="CDD" id="cd00448">
    <property type="entry name" value="YjgF_YER057c_UK114_family"/>
    <property type="match status" value="1"/>
</dbReference>
<dbReference type="SUPFAM" id="SSF55298">
    <property type="entry name" value="YjgF-like"/>
    <property type="match status" value="1"/>
</dbReference>
<organism evidence="2 3">
    <name type="scientific">Xylanimonas allomyrinae</name>
    <dbReference type="NCBI Taxonomy" id="2509459"/>
    <lineage>
        <taxon>Bacteria</taxon>
        <taxon>Bacillati</taxon>
        <taxon>Actinomycetota</taxon>
        <taxon>Actinomycetes</taxon>
        <taxon>Micrococcales</taxon>
        <taxon>Promicromonosporaceae</taxon>
        <taxon>Xylanimonas</taxon>
    </lineage>
</organism>
<gene>
    <name evidence="2" type="ORF">ET495_12550</name>
</gene>
<comment type="similarity">
    <text evidence="1">Belongs to the RutC family.</text>
</comment>
<dbReference type="Gene3D" id="3.30.1330.40">
    <property type="entry name" value="RutC-like"/>
    <property type="match status" value="1"/>
</dbReference>
<protein>
    <submittedName>
        <fullName evidence="2">RidA family protein</fullName>
    </submittedName>
</protein>
<dbReference type="Proteomes" id="UP000291758">
    <property type="component" value="Chromosome"/>
</dbReference>
<dbReference type="PANTHER" id="PTHR11803">
    <property type="entry name" value="2-IMINOBUTANOATE/2-IMINOPROPANOATE DEAMINASE RIDA"/>
    <property type="match status" value="1"/>
</dbReference>
<dbReference type="RefSeq" id="WP_129205084.1">
    <property type="nucleotide sequence ID" value="NZ_CP035495.1"/>
</dbReference>
<evidence type="ECO:0000256" key="1">
    <source>
        <dbReference type="ARBA" id="ARBA00010552"/>
    </source>
</evidence>
<proteinExistence type="inferred from homology"/>
<dbReference type="PANTHER" id="PTHR11803:SF58">
    <property type="entry name" value="PROTEIN HMF1-RELATED"/>
    <property type="match status" value="1"/>
</dbReference>
<dbReference type="EMBL" id="CP035495">
    <property type="protein sequence ID" value="QAY63924.1"/>
    <property type="molecule type" value="Genomic_DNA"/>
</dbReference>
<evidence type="ECO:0000313" key="2">
    <source>
        <dbReference type="EMBL" id="QAY63924.1"/>
    </source>
</evidence>
<dbReference type="OrthoDB" id="3212792at2"/>
<dbReference type="GO" id="GO:0019239">
    <property type="term" value="F:deaminase activity"/>
    <property type="evidence" value="ECO:0007669"/>
    <property type="project" value="TreeGrafter"/>
</dbReference>
<dbReference type="KEGG" id="xyl:ET495_12550"/>
<dbReference type="InterPro" id="IPR006175">
    <property type="entry name" value="YjgF/YER057c/UK114"/>
</dbReference>
<evidence type="ECO:0000313" key="3">
    <source>
        <dbReference type="Proteomes" id="UP000291758"/>
    </source>
</evidence>
<dbReference type="GO" id="GO:0005829">
    <property type="term" value="C:cytosol"/>
    <property type="evidence" value="ECO:0007669"/>
    <property type="project" value="TreeGrafter"/>
</dbReference>
<reference evidence="2 3" key="1">
    <citation type="submission" date="2019-01" db="EMBL/GenBank/DDBJ databases">
        <title>Genome sequencing of strain 2JSPR-7.</title>
        <authorList>
            <person name="Heo J."/>
            <person name="Kim S.-J."/>
            <person name="Kim J.-S."/>
            <person name="Hong S.-B."/>
            <person name="Kwon S.-W."/>
        </authorList>
    </citation>
    <scope>NUCLEOTIDE SEQUENCE [LARGE SCALE GENOMIC DNA]</scope>
    <source>
        <strain evidence="2 3">2JSPR-7</strain>
    </source>
</reference>
<dbReference type="InterPro" id="IPR035959">
    <property type="entry name" value="RutC-like_sf"/>
</dbReference>
<dbReference type="AlphaFoldDB" id="A0A4P6EMN5"/>
<accession>A0A4P6EMN5</accession>
<keyword evidence="3" id="KW-1185">Reference proteome</keyword>
<sequence>MIERVNPASLYQSPVFSQGTIAPAGRTLYVGGQNGVDADGVMASGVVAQVTQAIANVQAVLEAAGTTPDDVAKLTIYLDQTVDPREAYAASVEAWGARRTAVTAMLVAGLAVPGALVEIEAIASLPEQPAR</sequence>